<dbReference type="InterPro" id="IPR036625">
    <property type="entry name" value="E3-bd_dom_sf"/>
</dbReference>
<dbReference type="SUPFAM" id="SSF53474">
    <property type="entry name" value="alpha/beta-Hydrolases"/>
    <property type="match status" value="1"/>
</dbReference>
<evidence type="ECO:0000256" key="2">
    <source>
        <dbReference type="ARBA" id="ARBA00007317"/>
    </source>
</evidence>
<dbReference type="InterPro" id="IPR004167">
    <property type="entry name" value="PSBD"/>
</dbReference>
<evidence type="ECO:0000259" key="8">
    <source>
        <dbReference type="PROSITE" id="PS51826"/>
    </source>
</evidence>
<dbReference type="InterPro" id="IPR050743">
    <property type="entry name" value="2-oxoacid_DH_E2_comp"/>
</dbReference>
<dbReference type="NCBIfam" id="NF011457">
    <property type="entry name" value="PRK14875.1"/>
    <property type="match status" value="1"/>
</dbReference>
<dbReference type="Gene3D" id="2.40.50.100">
    <property type="match status" value="1"/>
</dbReference>
<dbReference type="Pfam" id="PF12697">
    <property type="entry name" value="Abhydrolase_6"/>
    <property type="match status" value="1"/>
</dbReference>
<dbReference type="KEGG" id="pacs:FAZ98_25405"/>
<dbReference type="SUPFAM" id="SSF51230">
    <property type="entry name" value="Single hybrid motif"/>
    <property type="match status" value="1"/>
</dbReference>
<proteinExistence type="inferred from homology"/>
<evidence type="ECO:0000256" key="4">
    <source>
        <dbReference type="ARBA" id="ARBA00022679"/>
    </source>
</evidence>
<evidence type="ECO:0000256" key="1">
    <source>
        <dbReference type="ARBA" id="ARBA00001938"/>
    </source>
</evidence>
<dbReference type="PANTHER" id="PTHR43178">
    <property type="entry name" value="DIHYDROLIPOAMIDE ACETYLTRANSFERASE COMPONENT OF PYRUVATE DEHYDROGENASE COMPLEX"/>
    <property type="match status" value="1"/>
</dbReference>
<keyword evidence="6" id="KW-0012">Acyltransferase</keyword>
<dbReference type="GO" id="GO:0005737">
    <property type="term" value="C:cytoplasm"/>
    <property type="evidence" value="ECO:0007669"/>
    <property type="project" value="TreeGrafter"/>
</dbReference>
<keyword evidence="5" id="KW-0450">Lipoyl</keyword>
<gene>
    <name evidence="9" type="ORF">FAZ98_25405</name>
</gene>
<dbReference type="Proteomes" id="UP000433577">
    <property type="component" value="Chromosome 3"/>
</dbReference>
<comment type="subunit">
    <text evidence="3">Forms a 24-polypeptide structural core with octahedral symmetry.</text>
</comment>
<protein>
    <submittedName>
        <fullName evidence="9">Acetoin dehydrogenase dihydrolipoyllysine-residue acetyltransferase subunit</fullName>
    </submittedName>
</protein>
<dbReference type="Pfam" id="PF00364">
    <property type="entry name" value="Biotin_lipoyl"/>
    <property type="match status" value="1"/>
</dbReference>
<keyword evidence="10" id="KW-1185">Reference proteome</keyword>
<dbReference type="EMBL" id="CP046915">
    <property type="protein sequence ID" value="QGZ65121.1"/>
    <property type="molecule type" value="Genomic_DNA"/>
</dbReference>
<dbReference type="Gene3D" id="4.10.320.10">
    <property type="entry name" value="E3-binding domain"/>
    <property type="match status" value="1"/>
</dbReference>
<feature type="domain" description="Peripheral subunit-binding (PSBD)" evidence="8">
    <location>
        <begin position="138"/>
        <end position="175"/>
    </location>
</feature>
<dbReference type="AlphaFoldDB" id="A0A7Z2JHV3"/>
<organism evidence="9 10">
    <name type="scientific">Paraburkholderia acidisoli</name>
    <dbReference type="NCBI Taxonomy" id="2571748"/>
    <lineage>
        <taxon>Bacteria</taxon>
        <taxon>Pseudomonadati</taxon>
        <taxon>Pseudomonadota</taxon>
        <taxon>Betaproteobacteria</taxon>
        <taxon>Burkholderiales</taxon>
        <taxon>Burkholderiaceae</taxon>
        <taxon>Paraburkholderia</taxon>
    </lineage>
</organism>
<dbReference type="OrthoDB" id="5495375at2"/>
<comment type="similarity">
    <text evidence="2">Belongs to the 2-oxoacid dehydrogenase family.</text>
</comment>
<evidence type="ECO:0000256" key="6">
    <source>
        <dbReference type="ARBA" id="ARBA00023315"/>
    </source>
</evidence>
<dbReference type="PROSITE" id="PS00189">
    <property type="entry name" value="LIPOYL"/>
    <property type="match status" value="1"/>
</dbReference>
<dbReference type="PANTHER" id="PTHR43178:SF5">
    <property type="entry name" value="LIPOAMIDE ACYLTRANSFERASE COMPONENT OF BRANCHED-CHAIN ALPHA-KETO ACID DEHYDROGENASE COMPLEX, MITOCHONDRIAL"/>
    <property type="match status" value="1"/>
</dbReference>
<dbReference type="Gene3D" id="3.40.50.1820">
    <property type="entry name" value="alpha/beta hydrolase"/>
    <property type="match status" value="1"/>
</dbReference>
<evidence type="ECO:0000256" key="3">
    <source>
        <dbReference type="ARBA" id="ARBA00011484"/>
    </source>
</evidence>
<evidence type="ECO:0000259" key="7">
    <source>
        <dbReference type="PROSITE" id="PS50968"/>
    </source>
</evidence>
<dbReference type="RefSeq" id="WP_158955233.1">
    <property type="nucleotide sequence ID" value="NZ_CP046915.1"/>
</dbReference>
<dbReference type="Pfam" id="PF02817">
    <property type="entry name" value="E3_binding"/>
    <property type="match status" value="1"/>
</dbReference>
<evidence type="ECO:0000313" key="9">
    <source>
        <dbReference type="EMBL" id="QGZ65121.1"/>
    </source>
</evidence>
<comment type="cofactor">
    <cofactor evidence="1">
        <name>(R)-lipoate</name>
        <dbReference type="ChEBI" id="CHEBI:83088"/>
    </cofactor>
</comment>
<dbReference type="InterPro" id="IPR003016">
    <property type="entry name" value="2-oxoA_DH_lipoyl-BS"/>
</dbReference>
<dbReference type="GO" id="GO:0031405">
    <property type="term" value="F:lipoic acid binding"/>
    <property type="evidence" value="ECO:0007669"/>
    <property type="project" value="TreeGrafter"/>
</dbReference>
<dbReference type="InterPro" id="IPR029058">
    <property type="entry name" value="AB_hydrolase_fold"/>
</dbReference>
<sequence>MPTEVILPRVDMDMTEGAITAWYAKEGDSVRQGEPLFDIETSKATMEVEAPATGVVRQITAGVGETVPVGTVIAWIYASGEALQEPPSAVPAREMAADADVDANAEAEALALETATAPAETAETWVAERAAPHDAGLRATPAARRVARDRHVALAGVRGSGPHGRIGCADVLASLQASANAPATPKLDAKLNRLWLQRGAAATLVCLHGFAAEANSWRPLFNALRTAGLARDLGVLAIDLPGHGKSPADDALSLDRTVAALAAVLDAEQVDACHLVAHSFGGALAIALAASQRANVQSLTLIAPAGLGTSCDWAFLRGLTQAADRTTLTGWLAELVAQPAFIDEGFIASAQQQLASEPKRATLARIAETFFPDGRQKLDLRATLASLAMPVRVVWGARDRIMPVAHTEGLPGRVAQHRFADVGHMPQLEAAAEVARIIGEQLRR</sequence>
<name>A0A7Z2JHV3_9BURK</name>
<dbReference type="InterPro" id="IPR011053">
    <property type="entry name" value="Single_hybrid_motif"/>
</dbReference>
<dbReference type="CDD" id="cd06849">
    <property type="entry name" value="lipoyl_domain"/>
    <property type="match status" value="1"/>
</dbReference>
<dbReference type="PRINTS" id="PR00111">
    <property type="entry name" value="ABHYDROLASE"/>
</dbReference>
<dbReference type="GO" id="GO:0016407">
    <property type="term" value="F:acetyltransferase activity"/>
    <property type="evidence" value="ECO:0007669"/>
    <property type="project" value="TreeGrafter"/>
</dbReference>
<dbReference type="InterPro" id="IPR000073">
    <property type="entry name" value="AB_hydrolase_1"/>
</dbReference>
<keyword evidence="4 9" id="KW-0808">Transferase</keyword>
<dbReference type="SUPFAM" id="SSF47005">
    <property type="entry name" value="Peripheral subunit-binding domain of 2-oxo acid dehydrogenase complex"/>
    <property type="match status" value="1"/>
</dbReference>
<accession>A0A7Z2JHV3</accession>
<feature type="domain" description="Lipoyl-binding" evidence="7">
    <location>
        <begin position="2"/>
        <end position="77"/>
    </location>
</feature>
<dbReference type="PROSITE" id="PS50968">
    <property type="entry name" value="BIOTINYL_LIPOYL"/>
    <property type="match status" value="1"/>
</dbReference>
<evidence type="ECO:0000313" key="10">
    <source>
        <dbReference type="Proteomes" id="UP000433577"/>
    </source>
</evidence>
<dbReference type="InterPro" id="IPR000089">
    <property type="entry name" value="Biotin_lipoyl"/>
</dbReference>
<evidence type="ECO:0000256" key="5">
    <source>
        <dbReference type="ARBA" id="ARBA00022823"/>
    </source>
</evidence>
<reference evidence="9 10" key="1">
    <citation type="submission" date="2019-12" db="EMBL/GenBank/DDBJ databases">
        <title>Paraburkholderia acidiphila 7Q-K02 sp. nov and Paraburkholderia acidisoli DHF22 sp. nov., two strains isolated from forest soil.</title>
        <authorList>
            <person name="Gao Z."/>
            <person name="Qiu L."/>
        </authorList>
    </citation>
    <scope>NUCLEOTIDE SEQUENCE [LARGE SCALE GENOMIC DNA]</scope>
    <source>
        <strain evidence="9 10">DHF22</strain>
    </source>
</reference>
<dbReference type="PROSITE" id="PS51826">
    <property type="entry name" value="PSBD"/>
    <property type="match status" value="1"/>
</dbReference>